<evidence type="ECO:0000256" key="2">
    <source>
        <dbReference type="SAM" id="Phobius"/>
    </source>
</evidence>
<name>A0ABW9L5Z7_9MYCO</name>
<evidence type="ECO:0000313" key="3">
    <source>
        <dbReference type="EMBL" id="MFN6543368.1"/>
    </source>
</evidence>
<dbReference type="EMBL" id="JBKBDD010000003">
    <property type="protein sequence ID" value="MFN6543368.1"/>
    <property type="molecule type" value="Genomic_DNA"/>
</dbReference>
<comment type="caution">
    <text evidence="3">The sequence shown here is derived from an EMBL/GenBank/DDBJ whole genome shotgun (WGS) entry which is preliminary data.</text>
</comment>
<keyword evidence="2" id="KW-0472">Membrane</keyword>
<evidence type="ECO:0000256" key="1">
    <source>
        <dbReference type="SAM" id="MobiDB-lite"/>
    </source>
</evidence>
<sequence length="96" mass="9939">MTTPIESSRRASTHSASGIRRRDWPLSVPAAGLVLAGAVIALLLSVATDGQWATALASLAGFATAITVIAAAVISWEHVVVNARTAGLVEFEVESR</sequence>
<evidence type="ECO:0000313" key="4">
    <source>
        <dbReference type="Proteomes" id="UP001635816"/>
    </source>
</evidence>
<feature type="region of interest" description="Disordered" evidence="1">
    <location>
        <begin position="1"/>
        <end position="20"/>
    </location>
</feature>
<protein>
    <recommendedName>
        <fullName evidence="5">UsfY protein</fullName>
    </recommendedName>
</protein>
<reference evidence="3 4" key="1">
    <citation type="submission" date="2024-12" db="EMBL/GenBank/DDBJ databases">
        <title>The coexistence of Mycolicibacterium septicum and Mycolicibacterium nivoides in clinical samples.</title>
        <authorList>
            <person name="Wang C."/>
            <person name="Feng Y."/>
            <person name="Zong Z."/>
        </authorList>
    </citation>
    <scope>NUCLEOTIDE SEQUENCE [LARGE SCALE GENOMIC DNA]</scope>
    <source>
        <strain evidence="3 4">120309</strain>
    </source>
</reference>
<keyword evidence="2" id="KW-0812">Transmembrane</keyword>
<feature type="transmembrane region" description="Helical" evidence="2">
    <location>
        <begin position="52"/>
        <end position="74"/>
    </location>
</feature>
<dbReference type="Proteomes" id="UP001635816">
    <property type="component" value="Unassembled WGS sequence"/>
</dbReference>
<evidence type="ECO:0008006" key="5">
    <source>
        <dbReference type="Google" id="ProtNLM"/>
    </source>
</evidence>
<proteinExistence type="predicted"/>
<gene>
    <name evidence="3" type="ORF">ACK4CT_09260</name>
</gene>
<keyword evidence="2" id="KW-1133">Transmembrane helix</keyword>
<dbReference type="GeneID" id="300556815"/>
<keyword evidence="4" id="KW-1185">Reference proteome</keyword>
<accession>A0ABW9L5Z7</accession>
<organism evidence="3 4">
    <name type="scientific">Mycolicibacterium nivoides</name>
    <dbReference type="NCBI Taxonomy" id="2487344"/>
    <lineage>
        <taxon>Bacteria</taxon>
        <taxon>Bacillati</taxon>
        <taxon>Actinomycetota</taxon>
        <taxon>Actinomycetes</taxon>
        <taxon>Mycobacteriales</taxon>
        <taxon>Mycobacteriaceae</taxon>
        <taxon>Mycolicibacterium</taxon>
    </lineage>
</organism>
<dbReference type="RefSeq" id="WP_234939992.1">
    <property type="nucleotide sequence ID" value="NZ_CP034072.1"/>
</dbReference>
<feature type="transmembrane region" description="Helical" evidence="2">
    <location>
        <begin position="26"/>
        <end position="46"/>
    </location>
</feature>